<feature type="repeat" description="RCC1" evidence="1">
    <location>
        <begin position="444"/>
        <end position="505"/>
    </location>
</feature>
<reference evidence="3 4" key="1">
    <citation type="submission" date="2014-11" db="EMBL/GenBank/DDBJ databases">
        <authorList>
            <person name="Zhu J."/>
            <person name="Qi W."/>
            <person name="Song R."/>
        </authorList>
    </citation>
    <scope>NUCLEOTIDE SEQUENCE [LARGE SCALE GENOMIC DNA]</scope>
</reference>
<feature type="repeat" description="RCC1" evidence="1">
    <location>
        <begin position="506"/>
        <end position="590"/>
    </location>
</feature>
<feature type="repeat" description="RCC1" evidence="1">
    <location>
        <begin position="591"/>
        <end position="643"/>
    </location>
</feature>
<name>A0A0G4EIM9_VITBC</name>
<dbReference type="Proteomes" id="UP000041254">
    <property type="component" value="Unassembled WGS sequence"/>
</dbReference>
<dbReference type="GO" id="GO:0005737">
    <property type="term" value="C:cytoplasm"/>
    <property type="evidence" value="ECO:0007669"/>
    <property type="project" value="TreeGrafter"/>
</dbReference>
<feature type="region of interest" description="Disordered" evidence="2">
    <location>
        <begin position="255"/>
        <end position="278"/>
    </location>
</feature>
<dbReference type="STRING" id="1169540.A0A0G4EIM9"/>
<dbReference type="Pfam" id="PF13540">
    <property type="entry name" value="RCC1_2"/>
    <property type="match status" value="2"/>
</dbReference>
<dbReference type="VEuPathDB" id="CryptoDB:Vbra_1131"/>
<protein>
    <submittedName>
        <fullName evidence="3">Uncharacterized protein</fullName>
    </submittedName>
</protein>
<evidence type="ECO:0000256" key="2">
    <source>
        <dbReference type="SAM" id="MobiDB-lite"/>
    </source>
</evidence>
<dbReference type="Gene3D" id="2.130.10.30">
    <property type="entry name" value="Regulator of chromosome condensation 1/beta-lactamase-inhibitor protein II"/>
    <property type="match status" value="2"/>
</dbReference>
<dbReference type="InterPro" id="IPR009091">
    <property type="entry name" value="RCC1/BLIP-II"/>
</dbReference>
<dbReference type="PRINTS" id="PR00633">
    <property type="entry name" value="RCCNDNSATION"/>
</dbReference>
<evidence type="ECO:0000313" key="4">
    <source>
        <dbReference type="Proteomes" id="UP000041254"/>
    </source>
</evidence>
<dbReference type="GO" id="GO:0005085">
    <property type="term" value="F:guanyl-nucleotide exchange factor activity"/>
    <property type="evidence" value="ECO:0007669"/>
    <property type="project" value="TreeGrafter"/>
</dbReference>
<dbReference type="InterPro" id="IPR051553">
    <property type="entry name" value="Ran_GTPase-activating"/>
</dbReference>
<evidence type="ECO:0000256" key="1">
    <source>
        <dbReference type="PROSITE-ProRule" id="PRU00235"/>
    </source>
</evidence>
<dbReference type="SUPFAM" id="SSF50985">
    <property type="entry name" value="RCC1/BLIP-II"/>
    <property type="match status" value="1"/>
</dbReference>
<dbReference type="InterPro" id="IPR000408">
    <property type="entry name" value="Reg_chr_condens"/>
</dbReference>
<sequence>MAPRTSTGRKHSSHADGPPSPKRRSSSFCLLRAIPLGRQRTATHDDLVHHPSLSGKPVVWSALPDEIEELVLISLGARDICILQAASGGLRARGKRVLDKRVAALSLREAGADVKAVHFWETRQPRAGPNGSLSANGLIAVCQKANGRVVVCGHTPSLPQWLDPILDTAIAPPLPRAHRRPSASHHHDSDVQMPIGWPRDITACLPPSREMAHLGTWTCVTRDGLVYLCFPPLLLPLSLPLFNLPPSAGRSGALATPGAIPAPLPSKAPAKSKTPHKCRRHCPCRAAGMASLYPSRSTPTVSQQQQESGMDDRGDSDRAPATPPARTGQVQVGFGAMMQHHRVAQLPRLPCLRSMVRVVASTCDHMAFVTGQGELWLLGDQRHQQFSPSAPSSWSAPMIPERVHGLDKQRVTHVAVGGGRATGSGPPSPSSTPTHFTLALTDTGHVYGVGCDSRGQLGRGDVRQRQRKGVGEFLEATRIEPKLFNNEKVVALAAGAAHAAALTATGAAFTWGSGDRGQLGHRFPVDEYEPVPTRIDYVKDSRATSPPSHTGGPANPPSTPPSPSLIEASRRMVFSRVSCGACHTLLTTDDGKVYGCGANDGALGLGDPYQRYLPTLVARFLAKGVRVVESAGGQAFSLFLDSTGGLWWTGEAPWGFHSRRATHKPAPPTSPSIKGTLLRLVGEHHPCGRPSHAPSSLVPVRLPTPSVVHATAASG</sequence>
<feature type="compositionally biased region" description="Polar residues" evidence="2">
    <location>
        <begin position="294"/>
        <end position="308"/>
    </location>
</feature>
<feature type="region of interest" description="Disordered" evidence="2">
    <location>
        <begin position="539"/>
        <end position="564"/>
    </location>
</feature>
<dbReference type="PANTHER" id="PTHR45982">
    <property type="entry name" value="REGULATOR OF CHROMOSOME CONDENSATION"/>
    <property type="match status" value="1"/>
</dbReference>
<accession>A0A0G4EIM9</accession>
<proteinExistence type="predicted"/>
<organism evidence="3 4">
    <name type="scientific">Vitrella brassicaformis (strain CCMP3155)</name>
    <dbReference type="NCBI Taxonomy" id="1169540"/>
    <lineage>
        <taxon>Eukaryota</taxon>
        <taxon>Sar</taxon>
        <taxon>Alveolata</taxon>
        <taxon>Colpodellida</taxon>
        <taxon>Vitrellaceae</taxon>
        <taxon>Vitrella</taxon>
    </lineage>
</organism>
<feature type="region of interest" description="Disordered" evidence="2">
    <location>
        <begin position="293"/>
        <end position="328"/>
    </location>
</feature>
<dbReference type="AlphaFoldDB" id="A0A0G4EIM9"/>
<evidence type="ECO:0000313" key="3">
    <source>
        <dbReference type="EMBL" id="CEL95865.1"/>
    </source>
</evidence>
<dbReference type="EMBL" id="CDMY01000240">
    <property type="protein sequence ID" value="CEL95865.1"/>
    <property type="molecule type" value="Genomic_DNA"/>
</dbReference>
<feature type="compositionally biased region" description="Pro residues" evidence="2">
    <location>
        <begin position="554"/>
        <end position="563"/>
    </location>
</feature>
<keyword evidence="4" id="KW-1185">Reference proteome</keyword>
<dbReference type="InParanoid" id="A0A0G4EIM9"/>
<dbReference type="PROSITE" id="PS50012">
    <property type="entry name" value="RCC1_3"/>
    <property type="match status" value="3"/>
</dbReference>
<gene>
    <name evidence="3" type="ORF">Vbra_1131</name>
</gene>
<dbReference type="OrthoDB" id="346239at2759"/>
<dbReference type="PANTHER" id="PTHR45982:SF1">
    <property type="entry name" value="REGULATOR OF CHROMOSOME CONDENSATION"/>
    <property type="match status" value="1"/>
</dbReference>
<feature type="region of interest" description="Disordered" evidence="2">
    <location>
        <begin position="1"/>
        <end position="25"/>
    </location>
</feature>